<keyword evidence="1" id="KW-0863">Zinc-finger</keyword>
<evidence type="ECO:0000256" key="1">
    <source>
        <dbReference type="PROSITE-ProRule" id="PRU00042"/>
    </source>
</evidence>
<dbReference type="Proteomes" id="UP000070121">
    <property type="component" value="Unassembled WGS sequence"/>
</dbReference>
<dbReference type="InterPro" id="IPR036236">
    <property type="entry name" value="Znf_C2H2_sf"/>
</dbReference>
<feature type="domain" description="C2H2-type" evidence="3">
    <location>
        <begin position="134"/>
        <end position="165"/>
    </location>
</feature>
<dbReference type="EMBL" id="JFFI01000101">
    <property type="protein sequence ID" value="KXH69377.1"/>
    <property type="molecule type" value="Genomic_DNA"/>
</dbReference>
<comment type="caution">
    <text evidence="4">The sequence shown here is derived from an EMBL/GenBank/DDBJ whole genome shotgun (WGS) entry which is preliminary data.</text>
</comment>
<keyword evidence="5" id="KW-1185">Reference proteome</keyword>
<sequence length="347" mass="38976">MADAQQYGLHPLQHAFPRLSTLGAARRALGHSRAQGTSFCNLCDDVSGRDGRQRSPSISAKLEKGNFKTPDPLNTKDITFNKPTGADVVDFRTSVDTLMKAIQERPDSEKIIRGVSKNGQVESEPTSPNLEAAYRGSVLTPCCGRSFYQSTHIDTHKRAHTGEKPYVSAHEMAVIWEILTPLSDVIGFHTHMRRHTARQPPDTHDKTYGQEAIRLQVGSVRQEVHPRGSLKNHQNKYHEETIRELTDWVVSISDMDGLTDAQSEIHIYFADLYKNSNKGIKGRGKDRRVAVPISKDKRTSSHQPIEHFPGSVSLAVYSLKKALSAKQHQQQRRYPRCSRQRDGPVLE</sequence>
<protein>
    <recommendedName>
        <fullName evidence="3">C2H2-type domain-containing protein</fullName>
    </recommendedName>
</protein>
<feature type="region of interest" description="Disordered" evidence="2">
    <location>
        <begin position="325"/>
        <end position="347"/>
    </location>
</feature>
<keyword evidence="1" id="KW-0479">Metal-binding</keyword>
<evidence type="ECO:0000313" key="4">
    <source>
        <dbReference type="EMBL" id="KXH69377.1"/>
    </source>
</evidence>
<dbReference type="AlphaFoldDB" id="A0A135VA82"/>
<dbReference type="GO" id="GO:0008270">
    <property type="term" value="F:zinc ion binding"/>
    <property type="evidence" value="ECO:0007669"/>
    <property type="project" value="UniProtKB-KW"/>
</dbReference>
<name>A0A135VA82_9PEZI</name>
<dbReference type="Gene3D" id="3.30.160.60">
    <property type="entry name" value="Classic Zinc Finger"/>
    <property type="match status" value="1"/>
</dbReference>
<dbReference type="SUPFAM" id="SSF57667">
    <property type="entry name" value="beta-beta-alpha zinc fingers"/>
    <property type="match status" value="1"/>
</dbReference>
<dbReference type="PROSITE" id="PS50157">
    <property type="entry name" value="ZINC_FINGER_C2H2_2"/>
    <property type="match status" value="1"/>
</dbReference>
<feature type="compositionally biased region" description="Basic residues" evidence="2">
    <location>
        <begin position="329"/>
        <end position="338"/>
    </location>
</feature>
<gene>
    <name evidence="4" type="ORF">CSAL01_07722</name>
</gene>
<evidence type="ECO:0000259" key="3">
    <source>
        <dbReference type="PROSITE" id="PS50157"/>
    </source>
</evidence>
<organism evidence="4 5">
    <name type="scientific">Colletotrichum salicis</name>
    <dbReference type="NCBI Taxonomy" id="1209931"/>
    <lineage>
        <taxon>Eukaryota</taxon>
        <taxon>Fungi</taxon>
        <taxon>Dikarya</taxon>
        <taxon>Ascomycota</taxon>
        <taxon>Pezizomycotina</taxon>
        <taxon>Sordariomycetes</taxon>
        <taxon>Hypocreomycetidae</taxon>
        <taxon>Glomerellales</taxon>
        <taxon>Glomerellaceae</taxon>
        <taxon>Colletotrichum</taxon>
        <taxon>Colletotrichum acutatum species complex</taxon>
    </lineage>
</organism>
<keyword evidence="1" id="KW-0862">Zinc</keyword>
<feature type="region of interest" description="Disordered" evidence="2">
    <location>
        <begin position="46"/>
        <end position="74"/>
    </location>
</feature>
<evidence type="ECO:0000313" key="5">
    <source>
        <dbReference type="Proteomes" id="UP000070121"/>
    </source>
</evidence>
<dbReference type="STRING" id="1209931.A0A135VA82"/>
<dbReference type="OrthoDB" id="427030at2759"/>
<reference evidence="4 5" key="1">
    <citation type="submission" date="2014-02" db="EMBL/GenBank/DDBJ databases">
        <title>The genome sequence of Colletotrichum salicis CBS 607.94.</title>
        <authorList>
            <person name="Baroncelli R."/>
            <person name="Thon M.R."/>
        </authorList>
    </citation>
    <scope>NUCLEOTIDE SEQUENCE [LARGE SCALE GENOMIC DNA]</scope>
    <source>
        <strain evidence="4 5">CBS 607.94</strain>
    </source>
</reference>
<proteinExistence type="predicted"/>
<accession>A0A135VA82</accession>
<evidence type="ECO:0000256" key="2">
    <source>
        <dbReference type="SAM" id="MobiDB-lite"/>
    </source>
</evidence>
<dbReference type="InterPro" id="IPR013087">
    <property type="entry name" value="Znf_C2H2_type"/>
</dbReference>